<keyword evidence="2" id="KW-1185">Reference proteome</keyword>
<reference evidence="1 2" key="1">
    <citation type="journal article" date="2015" name="Genome Announc.">
        <title>Complete Genome Sequence of the Clostridium difficile Type Strain DSM 1296T.</title>
        <authorList>
            <person name="Riedel T."/>
            <person name="Bunk B."/>
            <person name="Wittmann J."/>
            <person name="Thurmer A."/>
            <person name="Sproer C."/>
            <person name="Gronow S."/>
            <person name="Liesegang H."/>
            <person name="Daniel R."/>
            <person name="Overmann J."/>
        </authorList>
    </citation>
    <scope>NUCLEOTIDE SEQUENCE [LARGE SCALE GENOMIC DNA]</scope>
    <source>
        <strain evidence="2">ATCC 9689 / DSM 1296 / BCRC 10642 / JCM 1296 / NCIMB 10666 / NCTC 11209 / 90556-M6S</strain>
    </source>
</reference>
<dbReference type="Proteomes" id="UP001510562">
    <property type="component" value="Chromosome"/>
</dbReference>
<protein>
    <submittedName>
        <fullName evidence="1">Uncharacterized protein</fullName>
    </submittedName>
</protein>
<dbReference type="EMBL" id="CP011968">
    <property type="protein sequence ID" value="AKP44079.1"/>
    <property type="molecule type" value="Genomic_DNA"/>
</dbReference>
<name>A0AC59G314_CLODI</name>
<evidence type="ECO:0000313" key="1">
    <source>
        <dbReference type="EMBL" id="AKP44079.1"/>
    </source>
</evidence>
<proteinExistence type="predicted"/>
<accession>A0AC59G314</accession>
<evidence type="ECO:0000313" key="2">
    <source>
        <dbReference type="Proteomes" id="UP001510562"/>
    </source>
</evidence>
<gene>
    <name evidence="1" type="ORF">CDIF1296T_03262</name>
</gene>
<sequence length="419" mass="49544">MIECIPYPGYRDRDGYGQINSNKEGTLRAARIVLEERLQRPIRNGYQAHHTCYNRCCVNPSHIEERKVSENILDKYFNDRPEINEIVLTKESVYLTKYLLNNMNNSEFNYSIEEIAKFLSIPLELLLYIKKGSVWNYIYLTNAEKVEALHKLEIFFPKEVCIEANWGSEKYCPVVHKNNKQIKASRYSYDTYTNTSSSGKYILHNCDNPLCIRASHLRTGDQKDNMNDKVQRRRTNRDYYLYNQEIIKKIVQLRDVENYSFSKIGREIAILVKRDKPYDHKTVISIYKNYKYTRREELKEKPPTQRELLNKHIDTLIDLKHNYNYSLRQISHKLGSNLIGKPFDLNVIGQVYKEHISKQNLIPPKSSIKLLEENITEILSMLDCNISLREIANRLTKKLNPNKPFHHNQITKVVNKYKK</sequence>
<organism evidence="1 2">
    <name type="scientific">Clostridioides difficile ATCC 9689 = DSM 1296</name>
    <dbReference type="NCBI Taxonomy" id="1121308"/>
    <lineage>
        <taxon>Bacteria</taxon>
        <taxon>Bacillati</taxon>
        <taxon>Bacillota</taxon>
        <taxon>Clostridia</taxon>
        <taxon>Peptostreptococcales</taxon>
        <taxon>Peptostreptococcaceae</taxon>
        <taxon>Clostridioides</taxon>
    </lineage>
</organism>